<name>A0A096B4P9_FLAPL</name>
<dbReference type="EMBL" id="ADLO01000090">
    <property type="protein sequence ID" value="KGF54328.1"/>
    <property type="molecule type" value="Genomic_DNA"/>
</dbReference>
<dbReference type="RefSeq" id="WP_007488617.1">
    <property type="nucleotide sequence ID" value="NZ_KN174164.1"/>
</dbReference>
<dbReference type="HOGENOM" id="CLU_103335_0_0_9"/>
<evidence type="ECO:0000313" key="2">
    <source>
        <dbReference type="EMBL" id="KGF54328.1"/>
    </source>
</evidence>
<dbReference type="AlphaFoldDB" id="A0A096B4P9"/>
<reference evidence="2 3" key="1">
    <citation type="submission" date="2011-08" db="EMBL/GenBank/DDBJ databases">
        <title>The Genome Sequence of Clostridium orbiscindens 1_3_50AFAA.</title>
        <authorList>
            <consortium name="The Broad Institute Genome Sequencing Platform"/>
            <person name="Earl A."/>
            <person name="Ward D."/>
            <person name="Feldgarden M."/>
            <person name="Gevers D."/>
            <person name="Daigneault M."/>
            <person name="Strauss J."/>
            <person name="Allen-Vercoe E."/>
            <person name="Young S.K."/>
            <person name="Zeng Q."/>
            <person name="Gargeya S."/>
            <person name="Fitzgerald M."/>
            <person name="Haas B."/>
            <person name="Abouelleil A."/>
            <person name="Alvarado L."/>
            <person name="Arachchi H.M."/>
            <person name="Berlin A."/>
            <person name="Brown A."/>
            <person name="Chapman S.B."/>
            <person name="Chen Z."/>
            <person name="Dunbar C."/>
            <person name="Freedman E."/>
            <person name="Gearin G."/>
            <person name="Gellesch M."/>
            <person name="Goldberg J."/>
            <person name="Griggs A."/>
            <person name="Gujja S."/>
            <person name="Heiman D."/>
            <person name="Howarth C."/>
            <person name="Larson L."/>
            <person name="Lui A."/>
            <person name="MacDonald P.J.P."/>
            <person name="Montmayeur A."/>
            <person name="Murphy C."/>
            <person name="Neiman D."/>
            <person name="Pearson M."/>
            <person name="Priest M."/>
            <person name="Roberts A."/>
            <person name="Saif S."/>
            <person name="Shea T."/>
            <person name="Shenoy N."/>
            <person name="Sisk P."/>
            <person name="Stolte C."/>
            <person name="Sykes S."/>
            <person name="Wortman J."/>
            <person name="Nusbaum C."/>
            <person name="Birren B."/>
        </authorList>
    </citation>
    <scope>NUCLEOTIDE SEQUENCE [LARGE SCALE GENOMIC DNA]</scope>
    <source>
        <strain evidence="2 3">1_3_50AFAA</strain>
    </source>
</reference>
<organism evidence="2 3">
    <name type="scientific">Flavonifractor plautii 1_3_50AFAA</name>
    <dbReference type="NCBI Taxonomy" id="742738"/>
    <lineage>
        <taxon>Bacteria</taxon>
        <taxon>Bacillati</taxon>
        <taxon>Bacillota</taxon>
        <taxon>Clostridia</taxon>
        <taxon>Eubacteriales</taxon>
        <taxon>Oscillospiraceae</taxon>
        <taxon>Flavonifractor</taxon>
    </lineage>
</organism>
<dbReference type="Proteomes" id="UP000029585">
    <property type="component" value="Unassembled WGS sequence"/>
</dbReference>
<dbReference type="eggNOG" id="COG4461">
    <property type="taxonomic scope" value="Bacteria"/>
</dbReference>
<evidence type="ECO:0000313" key="3">
    <source>
        <dbReference type="Proteomes" id="UP000029585"/>
    </source>
</evidence>
<dbReference type="InterPro" id="IPR021729">
    <property type="entry name" value="DUF3298"/>
</dbReference>
<evidence type="ECO:0000259" key="1">
    <source>
        <dbReference type="Pfam" id="PF11738"/>
    </source>
</evidence>
<accession>A0A096B4P9</accession>
<comment type="caution">
    <text evidence="2">The sequence shown here is derived from an EMBL/GenBank/DDBJ whole genome shotgun (WGS) entry which is preliminary data.</text>
</comment>
<dbReference type="PATRIC" id="fig|742738.3.peg.3017"/>
<gene>
    <name evidence="2" type="ORF">HMPREF9460_02935</name>
</gene>
<dbReference type="InterPro" id="IPR037126">
    <property type="entry name" value="PdaC/RsiV-like_sf"/>
</dbReference>
<dbReference type="Gene3D" id="3.90.640.20">
    <property type="entry name" value="Heat-shock cognate protein, ATPase"/>
    <property type="match status" value="1"/>
</dbReference>
<protein>
    <recommendedName>
        <fullName evidence="1">DUF3298 domain-containing protein</fullName>
    </recommendedName>
</protein>
<sequence length="229" mass="25957">MKGLHTGTEKAAPAWKEWRREFCWEEEPVLAVSGVRLELPEGIPGLRRLERWCRRLEGAWAARWERELYPRACTAARQAREVSHPFRPWEASLTGAVTLHTPECLSLYYDAAERTGGPHGVTLRQGSAWALPGGSPLTLGELFPPGFRWRAWALAEVERQLRARLSAGESWFAPDWEARLPRSFDPERFYLTEAGPVIYFPLYSIAPYAEGIPAFSLAIPGQKENTPEE</sequence>
<proteinExistence type="predicted"/>
<dbReference type="Pfam" id="PF11738">
    <property type="entry name" value="DUF3298"/>
    <property type="match status" value="1"/>
</dbReference>
<dbReference type="GeneID" id="63972339"/>
<dbReference type="Gene3D" id="3.30.565.40">
    <property type="entry name" value="Fervidobacterium nodosum Rt17-B1 like"/>
    <property type="match status" value="1"/>
</dbReference>
<keyword evidence="3" id="KW-1185">Reference proteome</keyword>
<feature type="domain" description="DUF3298" evidence="1">
    <location>
        <begin position="142"/>
        <end position="217"/>
    </location>
</feature>